<accession>A0A1R3XQJ5</accession>
<feature type="domain" description="Secretion system C-terminal sorting" evidence="2">
    <location>
        <begin position="1030"/>
        <end position="1098"/>
    </location>
</feature>
<keyword evidence="4" id="KW-1185">Reference proteome</keyword>
<feature type="chain" id="PRO_5012051526" evidence="1">
    <location>
        <begin position="22"/>
        <end position="1107"/>
    </location>
</feature>
<dbReference type="InterPro" id="IPR012334">
    <property type="entry name" value="Pectin_lyas_fold"/>
</dbReference>
<reference evidence="4" key="1">
    <citation type="submission" date="2017-01" db="EMBL/GenBank/DDBJ databases">
        <authorList>
            <person name="Varghese N."/>
            <person name="Submissions S."/>
        </authorList>
    </citation>
    <scope>NUCLEOTIDE SEQUENCE [LARGE SCALE GENOMIC DNA]</scope>
    <source>
        <strain evidence="4">LP100</strain>
    </source>
</reference>
<dbReference type="RefSeq" id="WP_076670825.1">
    <property type="nucleotide sequence ID" value="NZ_FTPP01000003.1"/>
</dbReference>
<dbReference type="Gene3D" id="2.60.40.10">
    <property type="entry name" value="Immunoglobulins"/>
    <property type="match status" value="1"/>
</dbReference>
<keyword evidence="1" id="KW-0732">Signal</keyword>
<dbReference type="InterPro" id="IPR011050">
    <property type="entry name" value="Pectin_lyase_fold/virulence"/>
</dbReference>
<dbReference type="Gene3D" id="2.160.20.10">
    <property type="entry name" value="Single-stranded right-handed beta-helix, Pectin lyase-like"/>
    <property type="match status" value="1"/>
</dbReference>
<dbReference type="InterPro" id="IPR013783">
    <property type="entry name" value="Ig-like_fold"/>
</dbReference>
<dbReference type="Pfam" id="PF18962">
    <property type="entry name" value="Por_Secre_tail"/>
    <property type="match status" value="1"/>
</dbReference>
<evidence type="ECO:0000259" key="2">
    <source>
        <dbReference type="Pfam" id="PF18962"/>
    </source>
</evidence>
<evidence type="ECO:0000256" key="1">
    <source>
        <dbReference type="SAM" id="SignalP"/>
    </source>
</evidence>
<dbReference type="AlphaFoldDB" id="A0A1R3XQJ5"/>
<dbReference type="InterPro" id="IPR006626">
    <property type="entry name" value="PbH1"/>
</dbReference>
<dbReference type="STRING" id="1317125.SAMN05444128_3166"/>
<dbReference type="SMART" id="SM00710">
    <property type="entry name" value="PbH1"/>
    <property type="match status" value="9"/>
</dbReference>
<feature type="signal peptide" evidence="1">
    <location>
        <begin position="1"/>
        <end position="21"/>
    </location>
</feature>
<organism evidence="3 4">
    <name type="scientific">Pontibacter indicus</name>
    <dbReference type="NCBI Taxonomy" id="1317125"/>
    <lineage>
        <taxon>Bacteria</taxon>
        <taxon>Pseudomonadati</taxon>
        <taxon>Bacteroidota</taxon>
        <taxon>Cytophagia</taxon>
        <taxon>Cytophagales</taxon>
        <taxon>Hymenobacteraceae</taxon>
        <taxon>Pontibacter</taxon>
    </lineage>
</organism>
<dbReference type="EMBL" id="FTPP01000003">
    <property type="protein sequence ID" value="SIT93713.1"/>
    <property type="molecule type" value="Genomic_DNA"/>
</dbReference>
<dbReference type="Proteomes" id="UP000187181">
    <property type="component" value="Unassembled WGS sequence"/>
</dbReference>
<evidence type="ECO:0000313" key="4">
    <source>
        <dbReference type="Proteomes" id="UP000187181"/>
    </source>
</evidence>
<name>A0A1R3XQJ5_9BACT</name>
<dbReference type="InterPro" id="IPR026444">
    <property type="entry name" value="Secre_tail"/>
</dbReference>
<gene>
    <name evidence="3" type="ORF">SAMN05444128_3166</name>
</gene>
<evidence type="ECO:0000313" key="3">
    <source>
        <dbReference type="EMBL" id="SIT93713.1"/>
    </source>
</evidence>
<dbReference type="SUPFAM" id="SSF51126">
    <property type="entry name" value="Pectin lyase-like"/>
    <property type="match status" value="1"/>
</dbReference>
<proteinExistence type="predicted"/>
<dbReference type="OrthoDB" id="3333873at2"/>
<protein>
    <submittedName>
        <fullName evidence="3">Por secretion system C-terminal sorting domain-containing protein</fullName>
    </submittedName>
</protein>
<sequence>MKAITKAATLLLLLLSFYAQATSYYISPAGADSNSGLEKNTAWATIAKVNSTAFQPGDSILFEGGTTFSGAIEFNSNVKGTPDAPIYIGSYGAGRATISSGDVSGLFVYNSAGFKVQNLIFKGSGRETNKGCGVDFYMDLPNTRLAYIAIDNVEAFGYGEVGITVGSYNGTSGFDDVSITYCSAHDNGDKGIGTYAFDYKIGHRNVYIAHSKAYNNAGILDRDWLHSGNGIVMGGVDGGMIEYCEAYNNGWLNGWASGGPVGIWGYMCNNLIIQYNESHHNKTGTSKDGGGFDIDGGSTNSIMQYNYSHNNEGAGFLLAQFDYAPPMKNITVRYNISENDGRKNGYGAIHVWSSSARNTTPIQNAQIYNNTVYLTPASSGSPKAVWVQAGGASQVMFRNNLFVTTGGVHLMNVEVPSNVRFEGNNYWTSGSAPVFRWNKVNHASLSSWQTATGQEMINAVSAGYFQDPKLKDPGKDVTISNPRKLYTLKGYELQHDSPLVGKGLDLKKSFALDSGETDFWGNSITQRQDLCIGAHQLTDNSTACEQGGVVPLAFGLADGGLYSGRGVINQRLFDPTLAGVGNHALRYTYQDAAGLSQVVHHTVTVLDTTKSVWTGGTGTSDWFTADNWSTCVPGTGVDVQIPSALAEGSQWPVIRANEHAITRDLAAEGMLMIDQSGVLEIRHDLLAGNLSTDPLSQIKLHSESLQQIAAASFGRLHLAGTGKKQLTGSVTVSNQLELGQTLLLLGEHDLSIKNTGSISNYSPSSYIVTNGDGSLNLQQLGPGKTGIFPVGTEVSYAPVRLRNEGVPDNFSVRVEERIKALGVSEDIADEVPINKTWHISEDVEGGSNVTMNLQWNSADELPYFNREESYVSHYDGGEWELMENSIGKISYGALPNTYSIQLAGVSTFSPFSVASPSRSPVPLPVTLVAFTAVQREFDVLLEWATASEDNNHGFEVEVSEDARNFRKIGFVESKAVNTQLKQYYRFRDTGINEAGTRYYRLRQLDLDGTSTYSDSKAVSFNKPNVKLSAYPNPFADVVTLELEALKAQDLLLTITDSQGKRLYERKVRLEKGFVKMHLDLSTLSASSVYFLTVYYNNKPHYLKLMRK</sequence>
<dbReference type="NCBIfam" id="TIGR04183">
    <property type="entry name" value="Por_Secre_tail"/>
    <property type="match status" value="1"/>
</dbReference>